<dbReference type="EC" id="4.1.1.48" evidence="3"/>
<dbReference type="HOGENOM" id="CLU_1100245_0_0_1"/>
<dbReference type="PaxDb" id="55529-EKX47482"/>
<dbReference type="Gene3D" id="3.20.20.70">
    <property type="entry name" value="Aldolase class I"/>
    <property type="match status" value="1"/>
</dbReference>
<dbReference type="GeneID" id="17304145"/>
<dbReference type="OrthoDB" id="10644913at2759"/>
<gene>
    <name evidence="9" type="ORF">GUITHDRAFT_137633</name>
</gene>
<dbReference type="SUPFAM" id="SSF51366">
    <property type="entry name" value="Ribulose-phoshate binding barrel"/>
    <property type="match status" value="1"/>
</dbReference>
<dbReference type="AlphaFoldDB" id="L1JGN0"/>
<evidence type="ECO:0000256" key="6">
    <source>
        <dbReference type="ARBA" id="ARBA00023141"/>
    </source>
</evidence>
<dbReference type="InterPro" id="IPR013785">
    <property type="entry name" value="Aldolase_TIM"/>
</dbReference>
<evidence type="ECO:0000313" key="11">
    <source>
        <dbReference type="Proteomes" id="UP000011087"/>
    </source>
</evidence>
<evidence type="ECO:0000256" key="7">
    <source>
        <dbReference type="ARBA" id="ARBA00023239"/>
    </source>
</evidence>
<dbReference type="Pfam" id="PF00218">
    <property type="entry name" value="IGPS"/>
    <property type="match status" value="1"/>
</dbReference>
<evidence type="ECO:0000256" key="2">
    <source>
        <dbReference type="ARBA" id="ARBA00004696"/>
    </source>
</evidence>
<dbReference type="KEGG" id="gtt:GUITHDRAFT_137633"/>
<keyword evidence="7" id="KW-0456">Lyase</keyword>
<evidence type="ECO:0000256" key="4">
    <source>
        <dbReference type="ARBA" id="ARBA00022605"/>
    </source>
</evidence>
<evidence type="ECO:0000256" key="1">
    <source>
        <dbReference type="ARBA" id="ARBA00001633"/>
    </source>
</evidence>
<comment type="pathway">
    <text evidence="2">Amino-acid biosynthesis; L-tryptophan biosynthesis; L-tryptophan from chorismate: step 4/5.</text>
</comment>
<evidence type="ECO:0000256" key="3">
    <source>
        <dbReference type="ARBA" id="ARBA00012362"/>
    </source>
</evidence>
<evidence type="ECO:0000313" key="10">
    <source>
        <dbReference type="EnsemblProtists" id="EKX47482"/>
    </source>
</evidence>
<reference evidence="11" key="2">
    <citation type="submission" date="2012-11" db="EMBL/GenBank/DDBJ databases">
        <authorList>
            <person name="Kuo A."/>
            <person name="Curtis B.A."/>
            <person name="Tanifuji G."/>
            <person name="Burki F."/>
            <person name="Gruber A."/>
            <person name="Irimia M."/>
            <person name="Maruyama S."/>
            <person name="Arias M.C."/>
            <person name="Ball S.G."/>
            <person name="Gile G.H."/>
            <person name="Hirakawa Y."/>
            <person name="Hopkins J.F."/>
            <person name="Rensing S.A."/>
            <person name="Schmutz J."/>
            <person name="Symeonidi A."/>
            <person name="Elias M."/>
            <person name="Eveleigh R.J."/>
            <person name="Herman E.K."/>
            <person name="Klute M.J."/>
            <person name="Nakayama T."/>
            <person name="Obornik M."/>
            <person name="Reyes-Prieto A."/>
            <person name="Armbrust E.V."/>
            <person name="Aves S.J."/>
            <person name="Beiko R.G."/>
            <person name="Coutinho P."/>
            <person name="Dacks J.B."/>
            <person name="Durnford D.G."/>
            <person name="Fast N.M."/>
            <person name="Green B.R."/>
            <person name="Grisdale C."/>
            <person name="Hempe F."/>
            <person name="Henrissat B."/>
            <person name="Hoppner M.P."/>
            <person name="Ishida K.-I."/>
            <person name="Kim E."/>
            <person name="Koreny L."/>
            <person name="Kroth P.G."/>
            <person name="Liu Y."/>
            <person name="Malik S.-B."/>
            <person name="Maier U.G."/>
            <person name="McRose D."/>
            <person name="Mock T."/>
            <person name="Neilson J.A."/>
            <person name="Onodera N.T."/>
            <person name="Poole A.M."/>
            <person name="Pritham E.J."/>
            <person name="Richards T.A."/>
            <person name="Rocap G."/>
            <person name="Roy S.W."/>
            <person name="Sarai C."/>
            <person name="Schaack S."/>
            <person name="Shirato S."/>
            <person name="Slamovits C.H."/>
            <person name="Spencer D.F."/>
            <person name="Suzuki S."/>
            <person name="Worden A.Z."/>
            <person name="Zauner S."/>
            <person name="Barry K."/>
            <person name="Bell C."/>
            <person name="Bharti A.K."/>
            <person name="Crow J.A."/>
            <person name="Grimwood J."/>
            <person name="Kramer R."/>
            <person name="Lindquist E."/>
            <person name="Lucas S."/>
            <person name="Salamov A."/>
            <person name="McFadden G.I."/>
            <person name="Lane C.E."/>
            <person name="Keeling P.J."/>
            <person name="Gray M.W."/>
            <person name="Grigoriev I.V."/>
            <person name="Archibald J.M."/>
        </authorList>
    </citation>
    <scope>NUCLEOTIDE SEQUENCE</scope>
    <source>
        <strain evidence="11">CCMP2712</strain>
    </source>
</reference>
<evidence type="ECO:0000313" key="9">
    <source>
        <dbReference type="EMBL" id="EKX47482.1"/>
    </source>
</evidence>
<dbReference type="RefSeq" id="XP_005834462.1">
    <property type="nucleotide sequence ID" value="XM_005834405.1"/>
</dbReference>
<keyword evidence="6" id="KW-0057">Aromatic amino acid biosynthesis</keyword>
<dbReference type="GO" id="GO:0000162">
    <property type="term" value="P:L-tryptophan biosynthetic process"/>
    <property type="evidence" value="ECO:0007669"/>
    <property type="project" value="UniProtKB-UniPathway"/>
</dbReference>
<feature type="domain" description="Indole-3-glycerol phosphate synthase" evidence="8">
    <location>
        <begin position="17"/>
        <end position="178"/>
    </location>
</feature>
<dbReference type="GO" id="GO:0004425">
    <property type="term" value="F:indole-3-glycerol-phosphate synthase activity"/>
    <property type="evidence" value="ECO:0007669"/>
    <property type="project" value="UniProtKB-EC"/>
</dbReference>
<keyword evidence="4" id="KW-0028">Amino-acid biosynthesis</keyword>
<sequence>MAINEEEVEKFLRVVEEGKEAKASTKLFKALKKASGAVSVAIEFSRHPNADDGALHGVEFRQFSLKMRREKAGAIFVNADSKSGLQDCEKFVEEQLSAKGSFPGPLPVVRTGEVTSSRQVAEAKAAGVEGVLVPMSSASLEEVKKACSALGIEVLTLVRSKEECESAVASGSKIICVEAATVEEATAIRELIPKDCAAVACLNSRMSGAPEDVFSALKDENAEIEMLKFASALKPAFNAIIAQKAVLSVTHRGETFFGSWLLESLLSKKSGMGPVEAIGFTTTGVDKYGADLGQYQGLQ</sequence>
<dbReference type="EMBL" id="JH992990">
    <property type="protein sequence ID" value="EKX47482.1"/>
    <property type="molecule type" value="Genomic_DNA"/>
</dbReference>
<protein>
    <recommendedName>
        <fullName evidence="3">indole-3-glycerol-phosphate synthase</fullName>
        <ecNumber evidence="3">4.1.1.48</ecNumber>
    </recommendedName>
</protein>
<keyword evidence="11" id="KW-1185">Reference proteome</keyword>
<dbReference type="InterPro" id="IPR011060">
    <property type="entry name" value="RibuloseP-bd_barrel"/>
</dbReference>
<reference evidence="10" key="3">
    <citation type="submission" date="2016-03" db="UniProtKB">
        <authorList>
            <consortium name="EnsemblProtists"/>
        </authorList>
    </citation>
    <scope>IDENTIFICATION</scope>
</reference>
<keyword evidence="5" id="KW-0822">Tryptophan biosynthesis</keyword>
<accession>L1JGN0</accession>
<organism evidence="9">
    <name type="scientific">Guillardia theta (strain CCMP2712)</name>
    <name type="common">Cryptophyte</name>
    <dbReference type="NCBI Taxonomy" id="905079"/>
    <lineage>
        <taxon>Eukaryota</taxon>
        <taxon>Cryptophyceae</taxon>
        <taxon>Pyrenomonadales</taxon>
        <taxon>Geminigeraceae</taxon>
        <taxon>Guillardia</taxon>
    </lineage>
</organism>
<comment type="catalytic activity">
    <reaction evidence="1">
        <text>1-(2-carboxyphenylamino)-1-deoxy-D-ribulose 5-phosphate + H(+) = (1S,2R)-1-C-(indol-3-yl)glycerol 3-phosphate + CO2 + H2O</text>
        <dbReference type="Rhea" id="RHEA:23476"/>
        <dbReference type="ChEBI" id="CHEBI:15377"/>
        <dbReference type="ChEBI" id="CHEBI:15378"/>
        <dbReference type="ChEBI" id="CHEBI:16526"/>
        <dbReference type="ChEBI" id="CHEBI:58613"/>
        <dbReference type="ChEBI" id="CHEBI:58866"/>
        <dbReference type="EC" id="4.1.1.48"/>
    </reaction>
</comment>
<dbReference type="UniPathway" id="UPA00035">
    <property type="reaction ID" value="UER00043"/>
</dbReference>
<dbReference type="InterPro" id="IPR013798">
    <property type="entry name" value="Indole-3-glycerol_P_synth_dom"/>
</dbReference>
<dbReference type="EnsemblProtists" id="EKX47482">
    <property type="protein sequence ID" value="EKX47482"/>
    <property type="gene ID" value="GUITHDRAFT_137633"/>
</dbReference>
<proteinExistence type="predicted"/>
<name>L1JGN0_GUITC</name>
<evidence type="ECO:0000259" key="8">
    <source>
        <dbReference type="Pfam" id="PF00218"/>
    </source>
</evidence>
<evidence type="ECO:0000256" key="5">
    <source>
        <dbReference type="ARBA" id="ARBA00022822"/>
    </source>
</evidence>
<reference evidence="9 11" key="1">
    <citation type="journal article" date="2012" name="Nature">
        <title>Algal genomes reveal evolutionary mosaicism and the fate of nucleomorphs.</title>
        <authorList>
            <consortium name="DOE Joint Genome Institute"/>
            <person name="Curtis B.A."/>
            <person name="Tanifuji G."/>
            <person name="Burki F."/>
            <person name="Gruber A."/>
            <person name="Irimia M."/>
            <person name="Maruyama S."/>
            <person name="Arias M.C."/>
            <person name="Ball S.G."/>
            <person name="Gile G.H."/>
            <person name="Hirakawa Y."/>
            <person name="Hopkins J.F."/>
            <person name="Kuo A."/>
            <person name="Rensing S.A."/>
            <person name="Schmutz J."/>
            <person name="Symeonidi A."/>
            <person name="Elias M."/>
            <person name="Eveleigh R.J."/>
            <person name="Herman E.K."/>
            <person name="Klute M.J."/>
            <person name="Nakayama T."/>
            <person name="Obornik M."/>
            <person name="Reyes-Prieto A."/>
            <person name="Armbrust E.V."/>
            <person name="Aves S.J."/>
            <person name="Beiko R.G."/>
            <person name="Coutinho P."/>
            <person name="Dacks J.B."/>
            <person name="Durnford D.G."/>
            <person name="Fast N.M."/>
            <person name="Green B.R."/>
            <person name="Grisdale C.J."/>
            <person name="Hempel F."/>
            <person name="Henrissat B."/>
            <person name="Hoppner M.P."/>
            <person name="Ishida K."/>
            <person name="Kim E."/>
            <person name="Koreny L."/>
            <person name="Kroth P.G."/>
            <person name="Liu Y."/>
            <person name="Malik S.B."/>
            <person name="Maier U.G."/>
            <person name="McRose D."/>
            <person name="Mock T."/>
            <person name="Neilson J.A."/>
            <person name="Onodera N.T."/>
            <person name="Poole A.M."/>
            <person name="Pritham E.J."/>
            <person name="Richards T.A."/>
            <person name="Rocap G."/>
            <person name="Roy S.W."/>
            <person name="Sarai C."/>
            <person name="Schaack S."/>
            <person name="Shirato S."/>
            <person name="Slamovits C.H."/>
            <person name="Spencer D.F."/>
            <person name="Suzuki S."/>
            <person name="Worden A.Z."/>
            <person name="Zauner S."/>
            <person name="Barry K."/>
            <person name="Bell C."/>
            <person name="Bharti A.K."/>
            <person name="Crow J.A."/>
            <person name="Grimwood J."/>
            <person name="Kramer R."/>
            <person name="Lindquist E."/>
            <person name="Lucas S."/>
            <person name="Salamov A."/>
            <person name="McFadden G.I."/>
            <person name="Lane C.E."/>
            <person name="Keeling P.J."/>
            <person name="Gray M.W."/>
            <person name="Grigoriev I.V."/>
            <person name="Archibald J.M."/>
        </authorList>
    </citation>
    <scope>NUCLEOTIDE SEQUENCE</scope>
    <source>
        <strain evidence="9 11">CCMP2712</strain>
    </source>
</reference>
<dbReference type="Proteomes" id="UP000011087">
    <property type="component" value="Unassembled WGS sequence"/>
</dbReference>